<dbReference type="InterPro" id="IPR005824">
    <property type="entry name" value="KOW"/>
</dbReference>
<dbReference type="Proteomes" id="UP001626550">
    <property type="component" value="Unassembled WGS sequence"/>
</dbReference>
<dbReference type="SMART" id="SM00739">
    <property type="entry name" value="KOW"/>
    <property type="match status" value="2"/>
</dbReference>
<sequence length="218" mass="24942">MQKNTDPSKKLVWKPGAKCQVLIGKHKDLYGAIEAIDGDTDRIYINLAISKASVSVPRAGVILIAEEDYLKNSKYLNKAEVDNYKKREEGEQVKISKIPRSELRKQWLIPNLSVKFLDKRYQDGEFYGTKATISRISSSDCICTLITKDQIEIKDVRIKYVETTVPERGEEVKMLDEKHFNETAIVVKRISKESLAHVLLHGRIYEMDFDCICAMSNL</sequence>
<proteinExistence type="predicted"/>
<reference evidence="2 3" key="1">
    <citation type="submission" date="2024-11" db="EMBL/GenBank/DDBJ databases">
        <title>Adaptive evolution of stress response genes in parasites aligns with host niche diversity.</title>
        <authorList>
            <person name="Hahn C."/>
            <person name="Resl P."/>
        </authorList>
    </citation>
    <scope>NUCLEOTIDE SEQUENCE [LARGE SCALE GENOMIC DNA]</scope>
    <source>
        <strain evidence="2">EGGRZ-B1_66</strain>
        <tissue evidence="2">Body</tissue>
    </source>
</reference>
<protein>
    <recommendedName>
        <fullName evidence="1">KOW domain-containing protein</fullName>
    </recommendedName>
</protein>
<organism evidence="2 3">
    <name type="scientific">Cichlidogyrus casuarinus</name>
    <dbReference type="NCBI Taxonomy" id="1844966"/>
    <lineage>
        <taxon>Eukaryota</taxon>
        <taxon>Metazoa</taxon>
        <taxon>Spiralia</taxon>
        <taxon>Lophotrochozoa</taxon>
        <taxon>Platyhelminthes</taxon>
        <taxon>Monogenea</taxon>
        <taxon>Monopisthocotylea</taxon>
        <taxon>Dactylogyridea</taxon>
        <taxon>Ancyrocephalidae</taxon>
        <taxon>Cichlidogyrus</taxon>
    </lineage>
</organism>
<feature type="domain" description="KOW" evidence="1">
    <location>
        <begin position="165"/>
        <end position="192"/>
    </location>
</feature>
<keyword evidence="3" id="KW-1185">Reference proteome</keyword>
<feature type="domain" description="KOW" evidence="1">
    <location>
        <begin position="12"/>
        <end position="39"/>
    </location>
</feature>
<evidence type="ECO:0000313" key="3">
    <source>
        <dbReference type="Proteomes" id="UP001626550"/>
    </source>
</evidence>
<gene>
    <name evidence="2" type="ORF">Ciccas_012297</name>
</gene>
<dbReference type="EMBL" id="JBJKFK010004231">
    <property type="protein sequence ID" value="KAL3309159.1"/>
    <property type="molecule type" value="Genomic_DNA"/>
</dbReference>
<dbReference type="PANTHER" id="PTHR15818">
    <property type="entry name" value="G PATCH AND KOW-CONTAINING"/>
    <property type="match status" value="1"/>
</dbReference>
<comment type="caution">
    <text evidence="2">The sequence shown here is derived from an EMBL/GenBank/DDBJ whole genome shotgun (WGS) entry which is preliminary data.</text>
</comment>
<accession>A0ABD2PPH7</accession>
<evidence type="ECO:0000259" key="1">
    <source>
        <dbReference type="SMART" id="SM00739"/>
    </source>
</evidence>
<evidence type="ECO:0000313" key="2">
    <source>
        <dbReference type="EMBL" id="KAL3309159.1"/>
    </source>
</evidence>
<name>A0ABD2PPH7_9PLAT</name>
<dbReference type="InterPro" id="IPR045166">
    <property type="entry name" value="Spp2-like"/>
</dbReference>
<dbReference type="AlphaFoldDB" id="A0ABD2PPH7"/>
<dbReference type="PANTHER" id="PTHR15818:SF2">
    <property type="entry name" value="G-PATCH DOMAIN AND KOW MOTIFS-CONTAINING PROTEIN"/>
    <property type="match status" value="1"/>
</dbReference>